<dbReference type="Pfam" id="PF02687">
    <property type="entry name" value="FtsX"/>
    <property type="match status" value="2"/>
</dbReference>
<dbReference type="InterPro" id="IPR038766">
    <property type="entry name" value="Membrane_comp_ABC_pdt"/>
</dbReference>
<organism evidence="9 10">
    <name type="scientific">Paremcibacter congregatus</name>
    <dbReference type="NCBI Taxonomy" id="2043170"/>
    <lineage>
        <taxon>Bacteria</taxon>
        <taxon>Pseudomonadati</taxon>
        <taxon>Pseudomonadota</taxon>
        <taxon>Alphaproteobacteria</taxon>
        <taxon>Emcibacterales</taxon>
        <taxon>Emcibacteraceae</taxon>
        <taxon>Paremcibacter</taxon>
    </lineage>
</organism>
<feature type="transmembrane region" description="Helical" evidence="6">
    <location>
        <begin position="24"/>
        <end position="44"/>
    </location>
</feature>
<dbReference type="PANTHER" id="PTHR30287:SF1">
    <property type="entry name" value="INNER MEMBRANE PROTEIN"/>
    <property type="match status" value="1"/>
</dbReference>
<dbReference type="AlphaFoldDB" id="A0A2G4YMQ1"/>
<keyword evidence="10" id="KW-1185">Reference proteome</keyword>
<evidence type="ECO:0000313" key="10">
    <source>
        <dbReference type="Proteomes" id="UP000229730"/>
    </source>
</evidence>
<accession>A0A2G4YMQ1</accession>
<feature type="transmembrane region" description="Helical" evidence="6">
    <location>
        <begin position="400"/>
        <end position="420"/>
    </location>
</feature>
<dbReference type="GO" id="GO:0005886">
    <property type="term" value="C:plasma membrane"/>
    <property type="evidence" value="ECO:0007669"/>
    <property type="project" value="UniProtKB-SubCell"/>
</dbReference>
<dbReference type="Proteomes" id="UP000229730">
    <property type="component" value="Unassembled WGS sequence"/>
</dbReference>
<dbReference type="InParanoid" id="A0A2G4YMQ1"/>
<feature type="domain" description="MacB-like periplasmic core" evidence="8">
    <location>
        <begin position="28"/>
        <end position="232"/>
    </location>
</feature>
<feature type="transmembrane region" description="Helical" evidence="6">
    <location>
        <begin position="804"/>
        <end position="829"/>
    </location>
</feature>
<proteinExistence type="predicted"/>
<evidence type="ECO:0000256" key="6">
    <source>
        <dbReference type="SAM" id="Phobius"/>
    </source>
</evidence>
<feature type="transmembrane region" description="Helical" evidence="6">
    <location>
        <begin position="355"/>
        <end position="379"/>
    </location>
</feature>
<feature type="transmembrane region" description="Helical" evidence="6">
    <location>
        <begin position="426"/>
        <end position="449"/>
    </location>
</feature>
<feature type="transmembrane region" description="Helical" evidence="6">
    <location>
        <begin position="306"/>
        <end position="335"/>
    </location>
</feature>
<dbReference type="InterPro" id="IPR003838">
    <property type="entry name" value="ABC3_permease_C"/>
</dbReference>
<keyword evidence="9" id="KW-0808">Transferase</keyword>
<evidence type="ECO:0000313" key="9">
    <source>
        <dbReference type="EMBL" id="PHZ83600.1"/>
    </source>
</evidence>
<name>A0A2G4YMQ1_9PROT</name>
<dbReference type="InterPro" id="IPR025857">
    <property type="entry name" value="MacB_PCD"/>
</dbReference>
<feature type="transmembrane region" description="Helical" evidence="6">
    <location>
        <begin position="720"/>
        <end position="740"/>
    </location>
</feature>
<evidence type="ECO:0000259" key="8">
    <source>
        <dbReference type="Pfam" id="PF12704"/>
    </source>
</evidence>
<gene>
    <name evidence="9" type="ORF">CRD36_14545</name>
</gene>
<keyword evidence="4 6" id="KW-1133">Transmembrane helix</keyword>
<comment type="caution">
    <text evidence="9">The sequence shown here is derived from an EMBL/GenBank/DDBJ whole genome shotgun (WGS) entry which is preliminary data.</text>
</comment>
<sequence length="841" mass="91808">MTGNPASTAFRFAWRESRAAFKNFKIFIASLFLGTAIIAGVGSVTSNISNSIEEDGRTFLGGDVQISLTQKRLTPEERIFLEKRGELSEIATLRSMAHTTDKSSLVDLKGVDTHYPLYGELELEQGDYGPLMLGKQGGRWGIILSEPLATRLGISLDGDVKLGTKLYQVRGLIKKEPDANNQGLQLAPGAIVALDSLFDNTLIKPGSLVRYHTRIRLFDGVALETFRDELKESFPDQAWRVRDHNSGGSSLRRFVSRMGQFMTLVGLTALLVGGVGVSNGVRTYLESKTDTIATYKILGATSRTILLIYLGQIMLIAAFAIMAGLLVGGLLPLMFGDVLKNSLQVDLEMGLQIKPLILAALYSGAIAAVFTLWPLGKAVQTPAARLFRQTVSPKGRIRQSLPYIVTIGGIGLCLLTLVVYTSQFKAITAALLAGTAVVFVILYGAASLAKWLAKRLPRPHNPIFRIAISNMYRPGNATNSIVLSLGLGLILFTAVALIENNMIREINDRVKGDAASFFFIDVQKSQKEVFTRYFEEREGVESYRMVPNLRGRVTQVKGVPSKDVKAKPEGRWILRGDRGISFSATPPPNNKIVAGEWWPEDYTGAPRVSISKQMADAMDLKVNDEITLNILGRDFTLPIMSIRDFDWESFDINYVMIVDPNTLANAPFTYVGTAKTVADQEPEIYRELTGRFPSVSLIRTKDVLGSALEIMAKIATAIDFMAAITIMSGILVLAGAISAGHRTRIYDAAVLKIVGATRLDILKAYIIEFILLGLLTGGIAILLGTVAAYSVIVFVMEMTWLLPVYIPVNTVGVSILATLAFGIVSIWLAMSARPAQVLRNA</sequence>
<keyword evidence="5 6" id="KW-0472">Membrane</keyword>
<feature type="transmembrane region" description="Helical" evidence="6">
    <location>
        <begin position="261"/>
        <end position="285"/>
    </location>
</feature>
<evidence type="ECO:0000256" key="4">
    <source>
        <dbReference type="ARBA" id="ARBA00022989"/>
    </source>
</evidence>
<evidence type="ECO:0000256" key="1">
    <source>
        <dbReference type="ARBA" id="ARBA00004651"/>
    </source>
</evidence>
<reference evidence="9 10" key="1">
    <citation type="submission" date="2017-10" db="EMBL/GenBank/DDBJ databases">
        <title>Frigbacter circumglobatus gen. nov. sp. nov., isolated from sediment cultured in situ.</title>
        <authorList>
            <person name="Zhao Z."/>
        </authorList>
    </citation>
    <scope>NUCLEOTIDE SEQUENCE [LARGE SCALE GENOMIC DNA]</scope>
    <source>
        <strain evidence="9 10">ZYL</strain>
    </source>
</reference>
<evidence type="ECO:0000256" key="3">
    <source>
        <dbReference type="ARBA" id="ARBA00022692"/>
    </source>
</evidence>
<comment type="subcellular location">
    <subcellularLocation>
        <location evidence="1">Cell membrane</location>
        <topology evidence="1">Multi-pass membrane protein</topology>
    </subcellularLocation>
</comment>
<feature type="domain" description="ABC3 transporter permease C-terminal" evidence="7">
    <location>
        <begin position="720"/>
        <end position="830"/>
    </location>
</feature>
<keyword evidence="3 6" id="KW-0812">Transmembrane</keyword>
<evidence type="ECO:0000256" key="5">
    <source>
        <dbReference type="ARBA" id="ARBA00023136"/>
    </source>
</evidence>
<evidence type="ECO:0000256" key="2">
    <source>
        <dbReference type="ARBA" id="ARBA00022475"/>
    </source>
</evidence>
<protein>
    <submittedName>
        <fullName evidence="9">Glycosyl transferase family 1</fullName>
    </submittedName>
</protein>
<keyword evidence="2" id="KW-1003">Cell membrane</keyword>
<dbReference type="FunCoup" id="A0A2G4YMQ1">
    <property type="interactions" value="130"/>
</dbReference>
<dbReference type="RefSeq" id="WP_099474542.1">
    <property type="nucleotide sequence ID" value="NZ_CP041025.1"/>
</dbReference>
<dbReference type="OrthoDB" id="9775544at2"/>
<dbReference type="Pfam" id="PF12704">
    <property type="entry name" value="MacB_PCD"/>
    <property type="match status" value="1"/>
</dbReference>
<feature type="domain" description="ABC3 transporter permease C-terminal" evidence="7">
    <location>
        <begin position="265"/>
        <end position="381"/>
    </location>
</feature>
<dbReference type="PANTHER" id="PTHR30287">
    <property type="entry name" value="MEMBRANE COMPONENT OF PREDICTED ABC SUPERFAMILY METABOLITE UPTAKE TRANSPORTER"/>
    <property type="match status" value="1"/>
</dbReference>
<feature type="transmembrane region" description="Helical" evidence="6">
    <location>
        <begin position="761"/>
        <end position="792"/>
    </location>
</feature>
<dbReference type="GO" id="GO:0016740">
    <property type="term" value="F:transferase activity"/>
    <property type="evidence" value="ECO:0007669"/>
    <property type="project" value="UniProtKB-KW"/>
</dbReference>
<evidence type="ECO:0000259" key="7">
    <source>
        <dbReference type="Pfam" id="PF02687"/>
    </source>
</evidence>
<feature type="transmembrane region" description="Helical" evidence="6">
    <location>
        <begin position="481"/>
        <end position="498"/>
    </location>
</feature>
<dbReference type="EMBL" id="PDEM01000031">
    <property type="protein sequence ID" value="PHZ83600.1"/>
    <property type="molecule type" value="Genomic_DNA"/>
</dbReference>